<organism evidence="3 4">
    <name type="scientific">Actinoallomurus vinaceus</name>
    <dbReference type="NCBI Taxonomy" id="1080074"/>
    <lineage>
        <taxon>Bacteria</taxon>
        <taxon>Bacillati</taxon>
        <taxon>Actinomycetota</taxon>
        <taxon>Actinomycetes</taxon>
        <taxon>Streptosporangiales</taxon>
        <taxon>Thermomonosporaceae</taxon>
        <taxon>Actinoallomurus</taxon>
    </lineage>
</organism>
<name>A0ABP8U0U8_9ACTN</name>
<feature type="signal peptide" evidence="2">
    <location>
        <begin position="1"/>
        <end position="23"/>
    </location>
</feature>
<dbReference type="Proteomes" id="UP001501442">
    <property type="component" value="Unassembled WGS sequence"/>
</dbReference>
<keyword evidence="2" id="KW-0732">Signal</keyword>
<sequence length="280" mass="29478">MIRRTAVLAVTGSALALSLAACGGGGDGGKKAQGSEHTSANAALAAEQAVNTVSQKASEIKTFQAEVSSHTTMSGQQTSMTGRISYRLKPGLAMKMSIPSMSVNGRKTGGFQEVLLGDNLYMKTAALSNQNAGKPWVKMSLSKLGAQSGIDIKSLMNQSQQADPSANVRMLTASKDVRKVGAETVDGTQTTHYQGTYSVQQALAKLGSDQREKMQQLVAKTGLDKMEFDLWVDDQQLPRKMAVKSPAGSQVQTNTTTTYSGFNKPVSIAAPPASQTRSAG</sequence>
<evidence type="ECO:0008006" key="5">
    <source>
        <dbReference type="Google" id="ProtNLM"/>
    </source>
</evidence>
<feature type="compositionally biased region" description="Polar residues" evidence="1">
    <location>
        <begin position="247"/>
        <end position="261"/>
    </location>
</feature>
<comment type="caution">
    <text evidence="3">The sequence shown here is derived from an EMBL/GenBank/DDBJ whole genome shotgun (WGS) entry which is preliminary data.</text>
</comment>
<feature type="chain" id="PRO_5045511610" description="Lipoprotein" evidence="2">
    <location>
        <begin position="24"/>
        <end position="280"/>
    </location>
</feature>
<reference evidence="4" key="1">
    <citation type="journal article" date="2019" name="Int. J. Syst. Evol. Microbiol.">
        <title>The Global Catalogue of Microorganisms (GCM) 10K type strain sequencing project: providing services to taxonomists for standard genome sequencing and annotation.</title>
        <authorList>
            <consortium name="The Broad Institute Genomics Platform"/>
            <consortium name="The Broad Institute Genome Sequencing Center for Infectious Disease"/>
            <person name="Wu L."/>
            <person name="Ma J."/>
        </authorList>
    </citation>
    <scope>NUCLEOTIDE SEQUENCE [LARGE SCALE GENOMIC DNA]</scope>
    <source>
        <strain evidence="4">JCM 17939</strain>
    </source>
</reference>
<gene>
    <name evidence="3" type="ORF">GCM10023196_008670</name>
</gene>
<dbReference type="InterPro" id="IPR029046">
    <property type="entry name" value="LolA/LolB/LppX"/>
</dbReference>
<evidence type="ECO:0000313" key="3">
    <source>
        <dbReference type="EMBL" id="GAA4621302.1"/>
    </source>
</evidence>
<protein>
    <recommendedName>
        <fullName evidence="5">Lipoprotein</fullName>
    </recommendedName>
</protein>
<evidence type="ECO:0000313" key="4">
    <source>
        <dbReference type="Proteomes" id="UP001501442"/>
    </source>
</evidence>
<evidence type="ECO:0000256" key="1">
    <source>
        <dbReference type="SAM" id="MobiDB-lite"/>
    </source>
</evidence>
<evidence type="ECO:0000256" key="2">
    <source>
        <dbReference type="SAM" id="SignalP"/>
    </source>
</evidence>
<dbReference type="PROSITE" id="PS51257">
    <property type="entry name" value="PROKAR_LIPOPROTEIN"/>
    <property type="match status" value="1"/>
</dbReference>
<proteinExistence type="predicted"/>
<dbReference type="EMBL" id="BAABHK010000001">
    <property type="protein sequence ID" value="GAA4621302.1"/>
    <property type="molecule type" value="Genomic_DNA"/>
</dbReference>
<dbReference type="RefSeq" id="WP_345429284.1">
    <property type="nucleotide sequence ID" value="NZ_BAABHK010000001.1"/>
</dbReference>
<feature type="region of interest" description="Disordered" evidence="1">
    <location>
        <begin position="242"/>
        <end position="280"/>
    </location>
</feature>
<accession>A0ABP8U0U8</accession>
<dbReference type="Gene3D" id="2.50.20.20">
    <property type="match status" value="1"/>
</dbReference>
<keyword evidence="4" id="KW-1185">Reference proteome</keyword>
<dbReference type="SUPFAM" id="SSF89392">
    <property type="entry name" value="Prokaryotic lipoproteins and lipoprotein localization factors"/>
    <property type="match status" value="1"/>
</dbReference>